<dbReference type="Proteomes" id="UP000027456">
    <property type="component" value="Unassembled WGS sequence"/>
</dbReference>
<dbReference type="PROSITE" id="PS50294">
    <property type="entry name" value="WD_REPEATS_REGION"/>
    <property type="match status" value="8"/>
</dbReference>
<dbReference type="SMART" id="SM00320">
    <property type="entry name" value="WD40"/>
    <property type="match status" value="12"/>
</dbReference>
<dbReference type="PANTHER" id="PTHR19848:SF8">
    <property type="entry name" value="F-BOX AND WD REPEAT DOMAIN CONTAINING 7"/>
    <property type="match status" value="1"/>
</dbReference>
<dbReference type="InterPro" id="IPR015943">
    <property type="entry name" value="WD40/YVTN_repeat-like_dom_sf"/>
</dbReference>
<protein>
    <submittedName>
        <fullName evidence="6">Putative vegetative incompatibility protein HET-E-1</fullName>
    </submittedName>
</protein>
<dbReference type="InterPro" id="IPR020472">
    <property type="entry name" value="WD40_PAC1"/>
</dbReference>
<dbReference type="InterPro" id="IPR027417">
    <property type="entry name" value="P-loop_NTPase"/>
</dbReference>
<feature type="repeat" description="WD" evidence="3">
    <location>
        <begin position="1040"/>
        <end position="1081"/>
    </location>
</feature>
<feature type="domain" description="Nephrocystin 3-like N-terminal" evidence="5">
    <location>
        <begin position="349"/>
        <end position="507"/>
    </location>
</feature>
<name>A0A074RQ30_9AGAM</name>
<dbReference type="EMBL" id="AZST01000738">
    <property type="protein sequence ID" value="KEP47455.1"/>
    <property type="molecule type" value="Genomic_DNA"/>
</dbReference>
<feature type="repeat" description="WD" evidence="3">
    <location>
        <begin position="1446"/>
        <end position="1487"/>
    </location>
</feature>
<dbReference type="Pfam" id="PF00400">
    <property type="entry name" value="WD40"/>
    <property type="match status" value="9"/>
</dbReference>
<dbReference type="CDD" id="cd00200">
    <property type="entry name" value="WD40"/>
    <property type="match status" value="2"/>
</dbReference>
<evidence type="ECO:0000256" key="4">
    <source>
        <dbReference type="SAM" id="MobiDB-lite"/>
    </source>
</evidence>
<feature type="compositionally biased region" description="Polar residues" evidence="4">
    <location>
        <begin position="66"/>
        <end position="84"/>
    </location>
</feature>
<dbReference type="SUPFAM" id="SSF63829">
    <property type="entry name" value="Calcium-dependent phosphotriesterase"/>
    <property type="match status" value="1"/>
</dbReference>
<feature type="repeat" description="WD" evidence="3">
    <location>
        <begin position="1258"/>
        <end position="1299"/>
    </location>
</feature>
<evidence type="ECO:0000313" key="7">
    <source>
        <dbReference type="Proteomes" id="UP000027456"/>
    </source>
</evidence>
<feature type="repeat" description="WD" evidence="3">
    <location>
        <begin position="997"/>
        <end position="1038"/>
    </location>
</feature>
<dbReference type="InterPro" id="IPR036322">
    <property type="entry name" value="WD40_repeat_dom_sf"/>
</dbReference>
<evidence type="ECO:0000256" key="2">
    <source>
        <dbReference type="ARBA" id="ARBA00022737"/>
    </source>
</evidence>
<feature type="repeat" description="WD" evidence="3">
    <location>
        <begin position="1364"/>
        <end position="1396"/>
    </location>
</feature>
<organism evidence="6 7">
    <name type="scientific">Rhizoctonia solani 123E</name>
    <dbReference type="NCBI Taxonomy" id="1423351"/>
    <lineage>
        <taxon>Eukaryota</taxon>
        <taxon>Fungi</taxon>
        <taxon>Dikarya</taxon>
        <taxon>Basidiomycota</taxon>
        <taxon>Agaricomycotina</taxon>
        <taxon>Agaricomycetes</taxon>
        <taxon>Cantharellales</taxon>
        <taxon>Ceratobasidiaceae</taxon>
        <taxon>Rhizoctonia</taxon>
    </lineage>
</organism>
<gene>
    <name evidence="6" type="ORF">V565_155250</name>
</gene>
<keyword evidence="7" id="KW-1185">Reference proteome</keyword>
<evidence type="ECO:0000256" key="3">
    <source>
        <dbReference type="PROSITE-ProRule" id="PRU00221"/>
    </source>
</evidence>
<proteinExistence type="predicted"/>
<evidence type="ECO:0000313" key="6">
    <source>
        <dbReference type="EMBL" id="KEP47455.1"/>
    </source>
</evidence>
<dbReference type="PROSITE" id="PS50082">
    <property type="entry name" value="WD_REPEATS_2"/>
    <property type="match status" value="9"/>
</dbReference>
<reference evidence="6 7" key="1">
    <citation type="submission" date="2013-12" db="EMBL/GenBank/DDBJ databases">
        <authorList>
            <person name="Cubeta M."/>
            <person name="Pakala S."/>
            <person name="Fedorova N."/>
            <person name="Thomas E."/>
            <person name="Dean R."/>
            <person name="Jabaji S."/>
            <person name="Neate S."/>
            <person name="Toda T."/>
            <person name="Tavantzis S."/>
            <person name="Vilgalys R."/>
            <person name="Bharathan N."/>
            <person name="Pakala S."/>
            <person name="Losada L.S."/>
            <person name="Zafar N."/>
            <person name="Nierman W."/>
        </authorList>
    </citation>
    <scope>NUCLEOTIDE SEQUENCE [LARGE SCALE GENOMIC DNA]</scope>
    <source>
        <strain evidence="6 7">123E</strain>
    </source>
</reference>
<dbReference type="SUPFAM" id="SSF52540">
    <property type="entry name" value="P-loop containing nucleoside triphosphate hydrolases"/>
    <property type="match status" value="1"/>
</dbReference>
<feature type="repeat" description="WD" evidence="3">
    <location>
        <begin position="1215"/>
        <end position="1247"/>
    </location>
</feature>
<comment type="caution">
    <text evidence="6">The sequence shown here is derived from an EMBL/GenBank/DDBJ whole genome shotgun (WGS) entry which is preliminary data.</text>
</comment>
<keyword evidence="2" id="KW-0677">Repeat</keyword>
<dbReference type="InterPro" id="IPR001680">
    <property type="entry name" value="WD40_rpt"/>
</dbReference>
<feature type="repeat" description="WD" evidence="3">
    <location>
        <begin position="1130"/>
        <end position="1159"/>
    </location>
</feature>
<dbReference type="InterPro" id="IPR056884">
    <property type="entry name" value="NPHP3-like_N"/>
</dbReference>
<dbReference type="Pfam" id="PF24883">
    <property type="entry name" value="NPHP3_N"/>
    <property type="match status" value="1"/>
</dbReference>
<feature type="region of interest" description="Disordered" evidence="4">
    <location>
        <begin position="52"/>
        <end position="87"/>
    </location>
</feature>
<sequence>MKKARGLKSRFKAGMKIFYSDNQLTRPLTPVPMPTDHPGQIVDLATGQASIHSTQPLKPDDLAATVPSQTTPTVPATEQGSSHTHSVHTETLAITLLSESHSRSSPSQAVEQNLALKGSQTQAPVKPLPQSASLEAMAAPVDLPVALDKRTVSSRLGILSRTKSEGWANLKAFLDTVNQATSISGLGPVKTVVEGLASCIEIYQEAGQGRQAYDELRVQLEATFEELSQYFSPSPVITASIENICGSIQKELEYFKAQQAKPIGRQLAEAEMKAEEILECYRRIKDHLQRLARNANISTWVIVDKFATDNHLQKLAPSLWACYNSEKATELKRGPCTEGTRTNVLIPMHEWASSLNSGGVYWMNGMAGTGKTTIAYSLCQQLDAPENRLLCASFFCSRSLPECRSVGRIIPSIAYQIAQCSRPFRYALSKATEENPDAHTRSAHLQFDSLILQPLSDIRVREAFPRNMVVVIDALDECEDTKSTQQILEVLLTKSKGLPLKFVVSSRPEAAIRHQMEKNGTWIDSRVVLHELDSGEVQTDIKTYLKAELAPVQPSDMEIKKLADRAGVLFIYAATVIRYVGYDDFGRNPRARLNAVLYMSERRGNVQTREIDRLYGGILEAAINDDQLEEVEREELKLVLNTVVCAKAPLTVSALNELLQLNDAGRVHAALRPLWSVLHLMGSSMAVTTLHASFPDYLTDPKRSGNMPWHCNAAAHHHLIAQRCFQNICTTRPQFNICQFGSSYLKDEEVENLDARVEKYISLELRYACQYWSAHLDASGLASALLCLLEQFLSKHLLLWLEVMNLTKIIGTSPDSLSTAKQWAARNGATRELLALTQDAWRFAFTVVSSPVSKSTPHIYISMLPFLPSHSLIRKHYAHRMRGVIGIYGTALERRTPLLAQWTLKLSSRTACSPDGTLVAKAPGYSEDYISLIDTSSGQIVRDLPRKDMHMFSCVAFSPDGTHLTSGASGTHHTSGARGWVICVWDVGTGQLVLGPVNGHANEITSIIFSHGGSFIISGSADNSIRVWDACSGTSVFVPLIGHTNRVTSIATSSGDTKIISGSEDCTVRVWDMQSGRLVLDPMIGHTEAVSSVVISPDDLFIVSGSYDCTVRAWDSQTGGMLLVLEPCPHDATVYSIAISPDGAHISAGLDNGTIQTWDATGRTVSAPLNENLKNVFMLTYSSDGTRIISCSRDFAAERICLFDVQSATDVLDSLPGHSGPTLSIDISPDGMQIVSGSEDTSLCVWDPINGQLVLGPLIGHTRGVQLVRYSENGSRILSCSYDRTLCQWDAQTGDSLQVNNLIVDTFTPYGDHNGRGFCAASYSKDGSYIATISSNASVCVWNSSTGEMIQGPMNTHRLEEGQAVVFSVDGTTVMTGWDDGAVRIWDVQSGQLVSDIRPQKELFALAFEFSPDRLYSVMAGLQFGLLGPGIYRTITQTGEQTPDSFEGITGSMACVRFSHDSTRIVTGSHNHTVHLWDAQTGESIFGSLRGHSKPVRSVSCSPDSAYIVSGSEDRSIRIWDAKTQPNSTPYTEWRLNVDGWVIDEQSRRLIWVPFDLLDRLLFPRCIMRISIDGYVRLNFDGALVGDAWTECWLDS</sequence>
<dbReference type="PROSITE" id="PS00678">
    <property type="entry name" value="WD_REPEATS_1"/>
    <property type="match status" value="5"/>
</dbReference>
<dbReference type="HOGENOM" id="CLU_000288_6_3_1"/>
<feature type="repeat" description="WD" evidence="3">
    <location>
        <begin position="1489"/>
        <end position="1530"/>
    </location>
</feature>
<dbReference type="PANTHER" id="PTHR19848">
    <property type="entry name" value="WD40 REPEAT PROTEIN"/>
    <property type="match status" value="1"/>
</dbReference>
<feature type="repeat" description="WD" evidence="3">
    <location>
        <begin position="1083"/>
        <end position="1124"/>
    </location>
</feature>
<dbReference type="Gene3D" id="2.130.10.10">
    <property type="entry name" value="YVTN repeat-like/Quinoprotein amine dehydrogenase"/>
    <property type="match status" value="4"/>
</dbReference>
<keyword evidence="1 3" id="KW-0853">WD repeat</keyword>
<evidence type="ECO:0000256" key="1">
    <source>
        <dbReference type="ARBA" id="ARBA00022574"/>
    </source>
</evidence>
<accession>A0A074RQ30</accession>
<dbReference type="PRINTS" id="PR00320">
    <property type="entry name" value="GPROTEINBRPT"/>
</dbReference>
<evidence type="ECO:0000259" key="5">
    <source>
        <dbReference type="Pfam" id="PF24883"/>
    </source>
</evidence>
<dbReference type="SUPFAM" id="SSF50978">
    <property type="entry name" value="WD40 repeat-like"/>
    <property type="match status" value="2"/>
</dbReference>
<dbReference type="Gene3D" id="3.40.50.300">
    <property type="entry name" value="P-loop containing nucleotide triphosphate hydrolases"/>
    <property type="match status" value="1"/>
</dbReference>
<dbReference type="STRING" id="1423351.A0A074RQ30"/>
<dbReference type="InterPro" id="IPR019775">
    <property type="entry name" value="WD40_repeat_CS"/>
</dbReference>
<dbReference type="OrthoDB" id="538223at2759"/>